<sequence length="59" mass="6519">MHLSGTTAHSIVSTIVLEFSLLGQEYTAFFAAGLTQCRPAVRLAQTGEKHEVFPTRRRS</sequence>
<gene>
    <name evidence="1" type="ORF">DAMO_1087</name>
</gene>
<proteinExistence type="predicted"/>
<dbReference type="HOGENOM" id="CLU_2951693_0_0_0"/>
<name>D5MN45_METO1</name>
<reference evidence="1 2" key="1">
    <citation type="journal article" date="2010" name="Nature">
        <title>Nitrite-driven anaerobic methane oxidation by oxygenic bacteria.</title>
        <authorList>
            <person name="Ettwig K.F."/>
            <person name="Butler M.K."/>
            <person name="Le Paslier D."/>
            <person name="Pelletier E."/>
            <person name="Mangenot S."/>
            <person name="Kuypers M.M.M."/>
            <person name="Schreiber F."/>
            <person name="Dutilh B.E."/>
            <person name="Zedelius J."/>
            <person name="de Beer D."/>
            <person name="Gloerich J."/>
            <person name="Wessels H.J.C.T."/>
            <person name="van Allen T."/>
            <person name="Luesken F."/>
            <person name="Wu M."/>
            <person name="van de Pas-Schoonen K.T."/>
            <person name="Op den Camp H.J.M."/>
            <person name="Janssen-Megens E.M."/>
            <person name="Francoijs K-J."/>
            <person name="Stunnenberg H."/>
            <person name="Weissenbach J."/>
            <person name="Jetten M.S.M."/>
            <person name="Strous M."/>
        </authorList>
    </citation>
    <scope>NUCLEOTIDE SEQUENCE [LARGE SCALE GENOMIC DNA]</scope>
</reference>
<dbReference type="EMBL" id="FP565575">
    <property type="protein sequence ID" value="CBE68147.1"/>
    <property type="molecule type" value="Genomic_DNA"/>
</dbReference>
<protein>
    <submittedName>
        <fullName evidence="1">Uncharacterized protein</fullName>
    </submittedName>
</protein>
<evidence type="ECO:0000313" key="1">
    <source>
        <dbReference type="EMBL" id="CBE68147.1"/>
    </source>
</evidence>
<accession>D5MN45</accession>
<evidence type="ECO:0000313" key="2">
    <source>
        <dbReference type="Proteomes" id="UP000006898"/>
    </source>
</evidence>
<dbReference type="KEGG" id="mox:DAMO_1087"/>
<organism evidence="1 2">
    <name type="scientific">Methylomirabilis oxygeniifera</name>
    <dbReference type="NCBI Taxonomy" id="671143"/>
    <lineage>
        <taxon>Bacteria</taxon>
        <taxon>Candidatus Methylomirabilota</taxon>
        <taxon>Candidatus Methylomirabilia</taxon>
        <taxon>Candidatus Methylomirabilales</taxon>
        <taxon>Candidatus Methylomirabilaceae</taxon>
        <taxon>Candidatus Methylomirabilis</taxon>
    </lineage>
</organism>
<dbReference type="AlphaFoldDB" id="D5MN45"/>
<dbReference type="Proteomes" id="UP000006898">
    <property type="component" value="Chromosome"/>
</dbReference>
<dbReference type="STRING" id="671143.DAMO_1087"/>